<reference evidence="2" key="1">
    <citation type="submission" date="2021-07" db="EMBL/GenBank/DDBJ databases">
        <authorList>
            <person name="Catto M.A."/>
            <person name="Jacobson A."/>
            <person name="Kennedy G."/>
            <person name="Labadie P."/>
            <person name="Hunt B.G."/>
            <person name="Srinivasan R."/>
        </authorList>
    </citation>
    <scope>NUCLEOTIDE SEQUENCE</scope>
    <source>
        <strain evidence="2">PL_HMW_Pooled</strain>
        <tissue evidence="2">Head</tissue>
    </source>
</reference>
<sequence length="802" mass="88919">MSTLEDYLNSKGVPEAVIHGLIAEGYDLDTFSGLNMQLLRLMNFKVAEIQLLLLLISECSVEKLLNTSAAASAPSLDIASEPTSRNLNDPPSDGSSDSEPCDVTELLPYLSEAELNEYSNYDKKSMLSQLNRYEMAKTSGFTLNMNNSKPFFIARKEEREKREAAKEKRAMKKSLSATVTRRVSSRNRGTVNYQESSAIPQESDDFSGSTASHDLSENHEIATDLTTSERSSAQPEGLLFASSSSYSNTPSSSSYQASTLTSTQSCSSMAFTSSTSNSTTTSRPSTSSCSNTASTGSSRASILTPTQSCSNMASCSSSSNSTTTSRSSTSSCSAQALSRPGEAEAIHRSGPRPMGLANEKAVSTSRSTAVGTPGRNGGALLRSTTTQAVEGLPENFECIKAELPKFDVVQILNERIGEKEKHKLALSRLKTDGFLPVKSERKLVIRVLTRYLYSMRPSDPNSVTTTEKEGMAKSFVRHFPKYCGVYNENSMPWDHIYCKSLNTGWIANASRVLQNQNRQRSSKRKNETDEAGTSRESSELDSDGVDSLALLVPGRVEKHEILTGMSKSFKKRNSLRDQGMDIPSILNSFPHLISYEGEVLRQEFRMMNPQYQDMCKAFLNLQDKILRLPLKSPIALSFEDDTLRALLIISQNLPHDIPNRQDCDSTNTLAKLEDIIEYVGASEDLDAFIFEKRKRLARHVQPYLIAVRSGLTKKIQKHFLVLDDKLMQLTQCQIGSGSTIRAIDYLMMSYFVFNVSYPFGWRNTMHFLATSFYKVFEKTAPKKRKDSVTPSERELLLLLANN</sequence>
<feature type="compositionally biased region" description="Low complexity" evidence="1">
    <location>
        <begin position="89"/>
        <end position="98"/>
    </location>
</feature>
<dbReference type="AlphaFoldDB" id="A0AAE1LFX7"/>
<feature type="region of interest" description="Disordered" evidence="1">
    <location>
        <begin position="269"/>
        <end position="380"/>
    </location>
</feature>
<feature type="compositionally biased region" description="Polar residues" evidence="1">
    <location>
        <begin position="175"/>
        <end position="213"/>
    </location>
</feature>
<feature type="region of interest" description="Disordered" evidence="1">
    <location>
        <begin position="159"/>
        <end position="213"/>
    </location>
</feature>
<comment type="caution">
    <text evidence="2">The sequence shown here is derived from an EMBL/GenBank/DDBJ whole genome shotgun (WGS) entry which is preliminary data.</text>
</comment>
<feature type="compositionally biased region" description="Basic and acidic residues" evidence="1">
    <location>
        <begin position="159"/>
        <end position="168"/>
    </location>
</feature>
<feature type="region of interest" description="Disordered" evidence="1">
    <location>
        <begin position="514"/>
        <end position="542"/>
    </location>
</feature>
<feature type="region of interest" description="Disordered" evidence="1">
    <location>
        <begin position="76"/>
        <end position="101"/>
    </location>
</feature>
<name>A0AAE1LFX7_9NEOP</name>
<protein>
    <submittedName>
        <fullName evidence="2">5'-3' exoribonuclease 2</fullName>
    </submittedName>
</protein>
<dbReference type="EMBL" id="JAHWGI010000908">
    <property type="protein sequence ID" value="KAK3918243.1"/>
    <property type="molecule type" value="Genomic_DNA"/>
</dbReference>
<feature type="compositionally biased region" description="Low complexity" evidence="1">
    <location>
        <begin position="306"/>
        <end position="339"/>
    </location>
</feature>
<feature type="compositionally biased region" description="Low complexity" evidence="1">
    <location>
        <begin position="269"/>
        <end position="298"/>
    </location>
</feature>
<evidence type="ECO:0000313" key="3">
    <source>
        <dbReference type="Proteomes" id="UP001219518"/>
    </source>
</evidence>
<gene>
    <name evidence="2" type="ORF">KUF71_007660</name>
</gene>
<reference evidence="2" key="2">
    <citation type="journal article" date="2023" name="BMC Genomics">
        <title>Pest status, molecular evolution, and epigenetic factors derived from the genome assembly of Frankliniella fusca, a thysanopteran phytovirus vector.</title>
        <authorList>
            <person name="Catto M.A."/>
            <person name="Labadie P.E."/>
            <person name="Jacobson A.L."/>
            <person name="Kennedy G.G."/>
            <person name="Srinivasan R."/>
            <person name="Hunt B.G."/>
        </authorList>
    </citation>
    <scope>NUCLEOTIDE SEQUENCE</scope>
    <source>
        <strain evidence="2">PL_HMW_Pooled</strain>
    </source>
</reference>
<keyword evidence="3" id="KW-1185">Reference proteome</keyword>
<dbReference type="Proteomes" id="UP001219518">
    <property type="component" value="Unassembled WGS sequence"/>
</dbReference>
<dbReference type="PANTHER" id="PTHR31025:SF9">
    <property type="entry name" value="SI:DKEY-286J15.1"/>
    <property type="match status" value="1"/>
</dbReference>
<evidence type="ECO:0000256" key="1">
    <source>
        <dbReference type="SAM" id="MobiDB-lite"/>
    </source>
</evidence>
<organism evidence="2 3">
    <name type="scientific">Frankliniella fusca</name>
    <dbReference type="NCBI Taxonomy" id="407009"/>
    <lineage>
        <taxon>Eukaryota</taxon>
        <taxon>Metazoa</taxon>
        <taxon>Ecdysozoa</taxon>
        <taxon>Arthropoda</taxon>
        <taxon>Hexapoda</taxon>
        <taxon>Insecta</taxon>
        <taxon>Pterygota</taxon>
        <taxon>Neoptera</taxon>
        <taxon>Paraneoptera</taxon>
        <taxon>Thysanoptera</taxon>
        <taxon>Terebrantia</taxon>
        <taxon>Thripoidea</taxon>
        <taxon>Thripidae</taxon>
        <taxon>Frankliniella</taxon>
    </lineage>
</organism>
<proteinExistence type="predicted"/>
<dbReference type="PANTHER" id="PTHR31025">
    <property type="entry name" value="SI:CH211-196P9.1-RELATED"/>
    <property type="match status" value="1"/>
</dbReference>
<accession>A0AAE1LFX7</accession>
<evidence type="ECO:0000313" key="2">
    <source>
        <dbReference type="EMBL" id="KAK3918243.1"/>
    </source>
</evidence>
<feature type="compositionally biased region" description="Basic and acidic residues" evidence="1">
    <location>
        <begin position="524"/>
        <end position="538"/>
    </location>
</feature>
<feature type="compositionally biased region" description="Polar residues" evidence="1">
    <location>
        <begin position="361"/>
        <end position="370"/>
    </location>
</feature>